<organism evidence="7 8">
    <name type="scientific">Paramicrobacterium agarici</name>
    <dbReference type="NCBI Taxonomy" id="630514"/>
    <lineage>
        <taxon>Bacteria</taxon>
        <taxon>Bacillati</taxon>
        <taxon>Actinomycetota</taxon>
        <taxon>Actinomycetes</taxon>
        <taxon>Micrococcales</taxon>
        <taxon>Microbacteriaceae</taxon>
        <taxon>Paramicrobacterium</taxon>
    </lineage>
</organism>
<dbReference type="Pfam" id="PF00440">
    <property type="entry name" value="TetR_N"/>
    <property type="match status" value="1"/>
</dbReference>
<comment type="caution">
    <text evidence="7">The sequence shown here is derived from an EMBL/GenBank/DDBJ whole genome shotgun (WGS) entry which is preliminary data.</text>
</comment>
<evidence type="ECO:0000313" key="7">
    <source>
        <dbReference type="EMBL" id="PFG29844.1"/>
    </source>
</evidence>
<dbReference type="PRINTS" id="PR00400">
    <property type="entry name" value="TETREPRESSOR"/>
</dbReference>
<name>A0A2A9DTC7_9MICO</name>
<proteinExistence type="predicted"/>
<dbReference type="EMBL" id="PDJE01000001">
    <property type="protein sequence ID" value="PFG29844.1"/>
    <property type="molecule type" value="Genomic_DNA"/>
</dbReference>
<dbReference type="Pfam" id="PF02909">
    <property type="entry name" value="TetR_C_1"/>
    <property type="match status" value="1"/>
</dbReference>
<evidence type="ECO:0000313" key="8">
    <source>
        <dbReference type="Proteomes" id="UP000221369"/>
    </source>
</evidence>
<dbReference type="InterPro" id="IPR036271">
    <property type="entry name" value="Tet_transcr_reg_TetR-rel_C_sf"/>
</dbReference>
<evidence type="ECO:0000256" key="3">
    <source>
        <dbReference type="ARBA" id="ARBA00023125"/>
    </source>
</evidence>
<evidence type="ECO:0000256" key="5">
    <source>
        <dbReference type="PROSITE-ProRule" id="PRU00335"/>
    </source>
</evidence>
<evidence type="ECO:0000259" key="6">
    <source>
        <dbReference type="PROSITE" id="PS50977"/>
    </source>
</evidence>
<protein>
    <submittedName>
        <fullName evidence="7">TetR family transcriptional regulator</fullName>
    </submittedName>
</protein>
<dbReference type="PANTHER" id="PTHR30055:SF151">
    <property type="entry name" value="TRANSCRIPTIONAL REGULATORY PROTEIN"/>
    <property type="match status" value="1"/>
</dbReference>
<dbReference type="SUPFAM" id="SSF48498">
    <property type="entry name" value="Tetracyclin repressor-like, C-terminal domain"/>
    <property type="match status" value="1"/>
</dbReference>
<dbReference type="GO" id="GO:0003700">
    <property type="term" value="F:DNA-binding transcription factor activity"/>
    <property type="evidence" value="ECO:0007669"/>
    <property type="project" value="TreeGrafter"/>
</dbReference>
<gene>
    <name evidence="7" type="ORF">ATJ78_0759</name>
</gene>
<dbReference type="Proteomes" id="UP000221369">
    <property type="component" value="Unassembled WGS sequence"/>
</dbReference>
<dbReference type="PROSITE" id="PS50977">
    <property type="entry name" value="HTH_TETR_2"/>
    <property type="match status" value="1"/>
</dbReference>
<feature type="domain" description="HTH tetR-type" evidence="6">
    <location>
        <begin position="12"/>
        <end position="72"/>
    </location>
</feature>
<reference evidence="7 8" key="1">
    <citation type="submission" date="2017-10" db="EMBL/GenBank/DDBJ databases">
        <title>Sequencing the genomes of 1000 actinobacteria strains.</title>
        <authorList>
            <person name="Klenk H.-P."/>
        </authorList>
    </citation>
    <scope>NUCLEOTIDE SEQUENCE [LARGE SCALE GENOMIC DNA]</scope>
    <source>
        <strain evidence="7 8">DSM 21798</strain>
    </source>
</reference>
<keyword evidence="3 5" id="KW-0238">DNA-binding</keyword>
<keyword evidence="8" id="KW-1185">Reference proteome</keyword>
<dbReference type="Gene3D" id="1.10.357.10">
    <property type="entry name" value="Tetracycline Repressor, domain 2"/>
    <property type="match status" value="1"/>
</dbReference>
<dbReference type="GO" id="GO:0000976">
    <property type="term" value="F:transcription cis-regulatory region binding"/>
    <property type="evidence" value="ECO:0007669"/>
    <property type="project" value="TreeGrafter"/>
</dbReference>
<dbReference type="InterPro" id="IPR004111">
    <property type="entry name" value="Repressor_TetR_C"/>
</dbReference>
<dbReference type="SUPFAM" id="SSF46689">
    <property type="entry name" value="Homeodomain-like"/>
    <property type="match status" value="1"/>
</dbReference>
<accession>A0A2A9DTC7</accession>
<keyword evidence="4" id="KW-0804">Transcription</keyword>
<evidence type="ECO:0000256" key="1">
    <source>
        <dbReference type="ARBA" id="ARBA00022491"/>
    </source>
</evidence>
<feature type="DNA-binding region" description="H-T-H motif" evidence="5">
    <location>
        <begin position="35"/>
        <end position="54"/>
    </location>
</feature>
<dbReference type="RefSeq" id="WP_098406373.1">
    <property type="nucleotide sequence ID" value="NZ_PDJE01000001.1"/>
</dbReference>
<dbReference type="InterPro" id="IPR050109">
    <property type="entry name" value="HTH-type_TetR-like_transc_reg"/>
</dbReference>
<dbReference type="InterPro" id="IPR001647">
    <property type="entry name" value="HTH_TetR"/>
</dbReference>
<sequence>MATSRPQGHRAGLSRQKIVSGAVELVDHEGAAALSMRRLAKTLGVEAMTLYNYFSGKQAIEDAIVEHVVNATAVPVDSAESWQTVLRHWALGLLNELRQHPGALALIASRPAITTANFAALEEVVRMLHDAGFSSRTALHMVYALAGTVIAHGAVAVEPADHAAVTEALDDAVTPLLADAFAGGVLTADERLAFTIDSLIAGFEARLVS</sequence>
<evidence type="ECO:0000256" key="4">
    <source>
        <dbReference type="ARBA" id="ARBA00023163"/>
    </source>
</evidence>
<dbReference type="InterPro" id="IPR003012">
    <property type="entry name" value="Tet_transcr_reg_TetR"/>
</dbReference>
<evidence type="ECO:0000256" key="2">
    <source>
        <dbReference type="ARBA" id="ARBA00023015"/>
    </source>
</evidence>
<keyword evidence="1" id="KW-0678">Repressor</keyword>
<dbReference type="PANTHER" id="PTHR30055">
    <property type="entry name" value="HTH-TYPE TRANSCRIPTIONAL REGULATOR RUTR"/>
    <property type="match status" value="1"/>
</dbReference>
<dbReference type="GO" id="GO:0045892">
    <property type="term" value="P:negative regulation of DNA-templated transcription"/>
    <property type="evidence" value="ECO:0007669"/>
    <property type="project" value="InterPro"/>
</dbReference>
<dbReference type="GO" id="GO:0046677">
    <property type="term" value="P:response to antibiotic"/>
    <property type="evidence" value="ECO:0007669"/>
    <property type="project" value="InterPro"/>
</dbReference>
<dbReference type="InterPro" id="IPR009057">
    <property type="entry name" value="Homeodomain-like_sf"/>
</dbReference>
<keyword evidence="2" id="KW-0805">Transcription regulation</keyword>
<dbReference type="AlphaFoldDB" id="A0A2A9DTC7"/>